<protein>
    <recommendedName>
        <fullName evidence="1">Gfo/Idh/MocA-like oxidoreductase N-terminal domain-containing protein</fullName>
    </recommendedName>
</protein>
<feature type="non-terminal residue" evidence="2">
    <location>
        <position position="131"/>
    </location>
</feature>
<dbReference type="InterPro" id="IPR000683">
    <property type="entry name" value="Gfo/Idh/MocA-like_OxRdtase_N"/>
</dbReference>
<name>A0A6J4VPS9_9BACT</name>
<dbReference type="Gene3D" id="3.40.50.720">
    <property type="entry name" value="NAD(P)-binding Rossmann-like Domain"/>
    <property type="match status" value="1"/>
</dbReference>
<feature type="domain" description="Gfo/Idh/MocA-like oxidoreductase N-terminal" evidence="1">
    <location>
        <begin position="42"/>
        <end position="129"/>
    </location>
</feature>
<dbReference type="InterPro" id="IPR036291">
    <property type="entry name" value="NAD(P)-bd_dom_sf"/>
</dbReference>
<dbReference type="EMBL" id="CADCWJ010000756">
    <property type="protein sequence ID" value="CAA9581721.1"/>
    <property type="molecule type" value="Genomic_DNA"/>
</dbReference>
<dbReference type="Pfam" id="PF01408">
    <property type="entry name" value="GFO_IDH_MocA"/>
    <property type="match status" value="1"/>
</dbReference>
<dbReference type="AlphaFoldDB" id="A0A6J4VPS9"/>
<reference evidence="2" key="1">
    <citation type="submission" date="2020-02" db="EMBL/GenBank/DDBJ databases">
        <authorList>
            <person name="Meier V. D."/>
        </authorList>
    </citation>
    <scope>NUCLEOTIDE SEQUENCE</scope>
    <source>
        <strain evidence="2">AVDCRST_MAG87</strain>
    </source>
</reference>
<organism evidence="2">
    <name type="scientific">uncultured Thermomicrobiales bacterium</name>
    <dbReference type="NCBI Taxonomy" id="1645740"/>
    <lineage>
        <taxon>Bacteria</taxon>
        <taxon>Pseudomonadati</taxon>
        <taxon>Thermomicrobiota</taxon>
        <taxon>Thermomicrobia</taxon>
        <taxon>Thermomicrobiales</taxon>
        <taxon>environmental samples</taxon>
    </lineage>
</organism>
<gene>
    <name evidence="2" type="ORF">AVDCRST_MAG87-3450</name>
</gene>
<proteinExistence type="predicted"/>
<sequence>MTHHVEDDRTEGTVAEQQVRLGFVNGDHLHFGGLLQSALECDTADVVGMVIEDPELRAFFASKHSGVPVFETAEALYETGRPAAIVTCADNLNAADVIADAAARGVHVMKEKPMAASLDIAEQMATTAALH</sequence>
<accession>A0A6J4VPS9</accession>
<evidence type="ECO:0000313" key="2">
    <source>
        <dbReference type="EMBL" id="CAA9581721.1"/>
    </source>
</evidence>
<dbReference type="GO" id="GO:0000166">
    <property type="term" value="F:nucleotide binding"/>
    <property type="evidence" value="ECO:0007669"/>
    <property type="project" value="InterPro"/>
</dbReference>
<dbReference type="SUPFAM" id="SSF51735">
    <property type="entry name" value="NAD(P)-binding Rossmann-fold domains"/>
    <property type="match status" value="1"/>
</dbReference>
<evidence type="ECO:0000259" key="1">
    <source>
        <dbReference type="Pfam" id="PF01408"/>
    </source>
</evidence>